<dbReference type="PANTHER" id="PTHR43316">
    <property type="entry name" value="HYDROLASE, HALOACID DELAHOGENASE-RELATED"/>
    <property type="match status" value="1"/>
</dbReference>
<organism evidence="3 4">
    <name type="scientific">Streptomonospora nanhaiensis</name>
    <dbReference type="NCBI Taxonomy" id="1323731"/>
    <lineage>
        <taxon>Bacteria</taxon>
        <taxon>Bacillati</taxon>
        <taxon>Actinomycetota</taxon>
        <taxon>Actinomycetes</taxon>
        <taxon>Streptosporangiales</taxon>
        <taxon>Nocardiopsidaceae</taxon>
        <taxon>Streptomonospora</taxon>
    </lineage>
</organism>
<dbReference type="GO" id="GO:0018784">
    <property type="term" value="F:(S)-2-haloacid dehalogenase activity"/>
    <property type="evidence" value="ECO:0007669"/>
    <property type="project" value="UniProtKB-EC"/>
</dbReference>
<dbReference type="PANTHER" id="PTHR43316:SF3">
    <property type="entry name" value="HALOACID DEHALOGENASE, TYPE II (AFU_ORTHOLOGUE AFUA_2G07750)-RELATED"/>
    <property type="match status" value="1"/>
</dbReference>
<dbReference type="PRINTS" id="PR00413">
    <property type="entry name" value="HADHALOGNASE"/>
</dbReference>
<dbReference type="InterPro" id="IPR051540">
    <property type="entry name" value="S-2-haloacid_dehalogenase"/>
</dbReference>
<evidence type="ECO:0000313" key="3">
    <source>
        <dbReference type="EMBL" id="NYI94012.1"/>
    </source>
</evidence>
<dbReference type="AlphaFoldDB" id="A0A853BHC8"/>
<dbReference type="Gene3D" id="1.10.150.240">
    <property type="entry name" value="Putative phosphatase, domain 2"/>
    <property type="match status" value="1"/>
</dbReference>
<dbReference type="RefSeq" id="WP_179765748.1">
    <property type="nucleotide sequence ID" value="NZ_JACCFO010000001.1"/>
</dbReference>
<dbReference type="SUPFAM" id="SSF56784">
    <property type="entry name" value="HAD-like"/>
    <property type="match status" value="1"/>
</dbReference>
<sequence>MTSPADIDVIVFDVLGTMVDEPGGIRRGLRAALPGCGDARLEELLEVWQRHVEERQREMLSGRRPYAPSTALDREAAERVAAEAGAADPGAPGALAAAAQRLDPWPDSVAALDRIAARFTVVGLSNAAPAALTRISAHAGLRWHQALSAADAAGYKPHPDVYGLAVATADRAPERLLMVAAHAWDLRAAQTAGMRTAYVERPVGDPPRAGDAFDLYAGSLAELATALGAD</sequence>
<comment type="similarity">
    <text evidence="1">Belongs to the HAD-like hydrolase superfamily. S-2-haloalkanoic acid dehalogenase family.</text>
</comment>
<proteinExistence type="inferred from homology"/>
<dbReference type="EMBL" id="JACCFO010000001">
    <property type="protein sequence ID" value="NYI94012.1"/>
    <property type="molecule type" value="Genomic_DNA"/>
</dbReference>
<keyword evidence="2 3" id="KW-0378">Hydrolase</keyword>
<dbReference type="Proteomes" id="UP000575985">
    <property type="component" value="Unassembled WGS sequence"/>
</dbReference>
<evidence type="ECO:0000313" key="4">
    <source>
        <dbReference type="Proteomes" id="UP000575985"/>
    </source>
</evidence>
<evidence type="ECO:0000256" key="2">
    <source>
        <dbReference type="ARBA" id="ARBA00022801"/>
    </source>
</evidence>
<evidence type="ECO:0000256" key="1">
    <source>
        <dbReference type="ARBA" id="ARBA00008106"/>
    </source>
</evidence>
<dbReference type="SFLD" id="SFLDS00003">
    <property type="entry name" value="Haloacid_Dehalogenase"/>
    <property type="match status" value="1"/>
</dbReference>
<name>A0A853BHC8_9ACTN</name>
<dbReference type="SFLD" id="SFLDG01129">
    <property type="entry name" value="C1.5:_HAD__Beta-PGM__Phosphata"/>
    <property type="match status" value="1"/>
</dbReference>
<protein>
    <submittedName>
        <fullName evidence="3">2-haloacid dehalogenase</fullName>
        <ecNumber evidence="3">3.8.1.2</ecNumber>
    </submittedName>
</protein>
<keyword evidence="4" id="KW-1185">Reference proteome</keyword>
<reference evidence="3 4" key="1">
    <citation type="submission" date="2020-07" db="EMBL/GenBank/DDBJ databases">
        <title>Sequencing the genomes of 1000 actinobacteria strains.</title>
        <authorList>
            <person name="Klenk H.-P."/>
        </authorList>
    </citation>
    <scope>NUCLEOTIDE SEQUENCE [LARGE SCALE GENOMIC DNA]</scope>
    <source>
        <strain evidence="3 4">DSM 45927</strain>
    </source>
</reference>
<comment type="caution">
    <text evidence="3">The sequence shown here is derived from an EMBL/GenBank/DDBJ whole genome shotgun (WGS) entry which is preliminary data.</text>
</comment>
<dbReference type="NCBIfam" id="TIGR01493">
    <property type="entry name" value="HAD-SF-IA-v2"/>
    <property type="match status" value="1"/>
</dbReference>
<dbReference type="Gene3D" id="3.40.50.1000">
    <property type="entry name" value="HAD superfamily/HAD-like"/>
    <property type="match status" value="1"/>
</dbReference>
<dbReference type="Pfam" id="PF00702">
    <property type="entry name" value="Hydrolase"/>
    <property type="match status" value="1"/>
</dbReference>
<dbReference type="InterPro" id="IPR023214">
    <property type="entry name" value="HAD_sf"/>
</dbReference>
<dbReference type="InterPro" id="IPR006439">
    <property type="entry name" value="HAD-SF_hydro_IA"/>
</dbReference>
<accession>A0A853BHC8</accession>
<dbReference type="InterPro" id="IPR006328">
    <property type="entry name" value="2-HAD"/>
</dbReference>
<dbReference type="NCBIfam" id="TIGR01428">
    <property type="entry name" value="HAD_type_II"/>
    <property type="match status" value="1"/>
</dbReference>
<dbReference type="InterPro" id="IPR036412">
    <property type="entry name" value="HAD-like_sf"/>
</dbReference>
<dbReference type="EC" id="3.8.1.2" evidence="3"/>
<gene>
    <name evidence="3" type="ORF">HNR12_000289</name>
</gene>
<dbReference type="InterPro" id="IPR023198">
    <property type="entry name" value="PGP-like_dom2"/>
</dbReference>